<dbReference type="InterPro" id="IPR002826">
    <property type="entry name" value="MptE-like"/>
</dbReference>
<name>X0ZEM5_9ZZZZ</name>
<sequence length="189" mass="21800">MNNINKFKDIHKGKRCFVMGNGYSLNYNNLNLLKDEITIGCNRIGLIYNPTYLCIADSVIYKQHKKQIDRTKSIMFMATNDEYSITNENSKKDMYIVKSRTDKGIIWKGAFWDDNLEYVTWFGKGNNGTVVIDLCIPLAHYMGITEIYLIGVDFTLCRWRGSNREGSVAGYFCDNKPYWQNQPPDGGDK</sequence>
<dbReference type="Pfam" id="PF01973">
    <property type="entry name" value="MptE-like"/>
    <property type="match status" value="1"/>
</dbReference>
<gene>
    <name evidence="2" type="ORF">S01H4_20832</name>
</gene>
<evidence type="ECO:0000313" key="2">
    <source>
        <dbReference type="EMBL" id="GAG67744.1"/>
    </source>
</evidence>
<proteinExistence type="predicted"/>
<evidence type="ECO:0000259" key="1">
    <source>
        <dbReference type="Pfam" id="PF01973"/>
    </source>
</evidence>
<reference evidence="2" key="1">
    <citation type="journal article" date="2014" name="Front. Microbiol.">
        <title>High frequency of phylogenetically diverse reductive dehalogenase-homologous genes in deep subseafloor sedimentary metagenomes.</title>
        <authorList>
            <person name="Kawai M."/>
            <person name="Futagami T."/>
            <person name="Toyoda A."/>
            <person name="Takaki Y."/>
            <person name="Nishi S."/>
            <person name="Hori S."/>
            <person name="Arai W."/>
            <person name="Tsubouchi T."/>
            <person name="Morono Y."/>
            <person name="Uchiyama I."/>
            <person name="Ito T."/>
            <person name="Fujiyama A."/>
            <person name="Inagaki F."/>
            <person name="Takami H."/>
        </authorList>
    </citation>
    <scope>NUCLEOTIDE SEQUENCE</scope>
    <source>
        <strain evidence="2">Expedition CK06-06</strain>
    </source>
</reference>
<accession>X0ZEM5</accession>
<dbReference type="Gene3D" id="3.90.1480.10">
    <property type="entry name" value="Alpha-2,3-sialyltransferase"/>
    <property type="match status" value="1"/>
</dbReference>
<organism evidence="2">
    <name type="scientific">marine sediment metagenome</name>
    <dbReference type="NCBI Taxonomy" id="412755"/>
    <lineage>
        <taxon>unclassified sequences</taxon>
        <taxon>metagenomes</taxon>
        <taxon>ecological metagenomes</taxon>
    </lineage>
</organism>
<protein>
    <recommendedName>
        <fullName evidence="1">6-hydroxymethylpterin diphosphokinase MptE-like domain-containing protein</fullName>
    </recommendedName>
</protein>
<feature type="non-terminal residue" evidence="2">
    <location>
        <position position="189"/>
    </location>
</feature>
<dbReference type="AlphaFoldDB" id="X0ZEM5"/>
<comment type="caution">
    <text evidence="2">The sequence shown here is derived from an EMBL/GenBank/DDBJ whole genome shotgun (WGS) entry which is preliminary data.</text>
</comment>
<dbReference type="EMBL" id="BART01009397">
    <property type="protein sequence ID" value="GAG67744.1"/>
    <property type="molecule type" value="Genomic_DNA"/>
</dbReference>
<feature type="domain" description="6-hydroxymethylpterin diphosphokinase MptE-like" evidence="1">
    <location>
        <begin position="3"/>
        <end position="155"/>
    </location>
</feature>